<evidence type="ECO:0000313" key="2">
    <source>
        <dbReference type="Proteomes" id="UP000064921"/>
    </source>
</evidence>
<geneLocation type="plasmid" evidence="1 2">
    <name>p.p-1</name>
</geneLocation>
<dbReference type="KEGG" id="pphr:APZ00_24695"/>
<dbReference type="Proteomes" id="UP000064921">
    <property type="component" value="Plasmid p.p-1"/>
</dbReference>
<dbReference type="EMBL" id="CP013069">
    <property type="protein sequence ID" value="ALV30442.1"/>
    <property type="molecule type" value="Genomic_DNA"/>
</dbReference>
<organism evidence="1 2">
    <name type="scientific">Pannonibacter phragmitetus</name>
    <dbReference type="NCBI Taxonomy" id="121719"/>
    <lineage>
        <taxon>Bacteria</taxon>
        <taxon>Pseudomonadati</taxon>
        <taxon>Pseudomonadota</taxon>
        <taxon>Alphaproteobacteria</taxon>
        <taxon>Hyphomicrobiales</taxon>
        <taxon>Stappiaceae</taxon>
        <taxon>Pannonibacter</taxon>
    </lineage>
</organism>
<dbReference type="AlphaFoldDB" id="A0A0U2WDE8"/>
<keyword evidence="2" id="KW-1185">Reference proteome</keyword>
<keyword evidence="1" id="KW-0614">Plasmid</keyword>
<proteinExistence type="predicted"/>
<dbReference type="RefSeq" id="WP_058900993.1">
    <property type="nucleotide sequence ID" value="NZ_CP013069.1"/>
</dbReference>
<gene>
    <name evidence="1" type="ORF">APZ00_24695</name>
</gene>
<protein>
    <submittedName>
        <fullName evidence="1">Uncharacterized protein</fullName>
    </submittedName>
</protein>
<sequence length="82" mass="9601">MILTTSQMEILSKILEVNGLEYDNFMVCLQEGVLPIWKMDQLCEWINDEFMMHGLAVGESPNQYGVQLEQLLDVINRQRLKR</sequence>
<name>A0A0U2WDE8_9HYPH</name>
<accession>A0A0U2WDE8</accession>
<evidence type="ECO:0000313" key="1">
    <source>
        <dbReference type="EMBL" id="ALV30442.1"/>
    </source>
</evidence>
<reference evidence="1 2" key="1">
    <citation type="submission" date="2015-10" db="EMBL/GenBank/DDBJ databases">
        <title>The world's first case of liver abscess caused by Pannonibacter phragmitetus.</title>
        <authorList>
            <person name="Ming D."/>
            <person name="Wang M."/>
            <person name="Zhou Y."/>
            <person name="Jiang T."/>
            <person name="Hu S."/>
        </authorList>
    </citation>
    <scope>NUCLEOTIDE SEQUENCE [LARGE SCALE GENOMIC DNA]</scope>
    <source>
        <strain evidence="1 2">31801</strain>
        <plasmid evidence="2">Plasmid p.p-1</plasmid>
    </source>
</reference>